<dbReference type="InterPro" id="IPR006104">
    <property type="entry name" value="Glyco_hydro_2_N"/>
</dbReference>
<dbReference type="Gene3D" id="2.60.40.10">
    <property type="entry name" value="Immunoglobulins"/>
    <property type="match status" value="1"/>
</dbReference>
<dbReference type="InterPro" id="IPR013783">
    <property type="entry name" value="Ig-like_fold"/>
</dbReference>
<dbReference type="Proteomes" id="UP001165488">
    <property type="component" value="Unassembled WGS sequence"/>
</dbReference>
<comment type="catalytic activity">
    <reaction evidence="1 9">
        <text>Hydrolysis of terminal non-reducing beta-D-galactose residues in beta-D-galactosides.</text>
        <dbReference type="EC" id="3.2.1.23"/>
    </reaction>
</comment>
<evidence type="ECO:0000256" key="4">
    <source>
        <dbReference type="ARBA" id="ARBA00011245"/>
    </source>
</evidence>
<dbReference type="InterPro" id="IPR050347">
    <property type="entry name" value="Bact_Beta-galactosidase"/>
</dbReference>
<dbReference type="InterPro" id="IPR006103">
    <property type="entry name" value="Glyco_hydro_2_cat"/>
</dbReference>
<keyword evidence="7" id="KW-0106">Calcium</keyword>
<dbReference type="Gene3D" id="3.20.20.80">
    <property type="entry name" value="Glycosidases"/>
    <property type="match status" value="1"/>
</dbReference>
<keyword evidence="6 9" id="KW-0378">Hydrolase</keyword>
<comment type="caution">
    <text evidence="13">The sequence shown here is derived from an EMBL/GenBank/DDBJ whole genome shotgun (WGS) entry which is preliminary data.</text>
</comment>
<comment type="cofactor">
    <cofactor evidence="2">
        <name>Ca(2+)</name>
        <dbReference type="ChEBI" id="CHEBI:29108"/>
    </cofactor>
</comment>
<dbReference type="SUPFAM" id="SSF49303">
    <property type="entry name" value="beta-Galactosidase/glucuronidase domain"/>
    <property type="match status" value="1"/>
</dbReference>
<keyword evidence="14" id="KW-1185">Reference proteome</keyword>
<dbReference type="InterPro" id="IPR011013">
    <property type="entry name" value="Gal_mutarotase_sf_dom"/>
</dbReference>
<feature type="domain" description="Glycosyl hydrolases family 2 sugar binding" evidence="12">
    <location>
        <begin position="58"/>
        <end position="196"/>
    </location>
</feature>
<evidence type="ECO:0000259" key="10">
    <source>
        <dbReference type="Pfam" id="PF00703"/>
    </source>
</evidence>
<dbReference type="Pfam" id="PF02837">
    <property type="entry name" value="Glyco_hydro_2_N"/>
    <property type="match status" value="1"/>
</dbReference>
<dbReference type="SUPFAM" id="SSF51445">
    <property type="entry name" value="(Trans)glycosidases"/>
    <property type="match status" value="1"/>
</dbReference>
<dbReference type="PROSITE" id="PS00719">
    <property type="entry name" value="GLYCOSYL_HYDROL_F2_1"/>
    <property type="match status" value="1"/>
</dbReference>
<evidence type="ECO:0000256" key="1">
    <source>
        <dbReference type="ARBA" id="ARBA00001412"/>
    </source>
</evidence>
<organism evidence="13 14">
    <name type="scientific">Belliella calami</name>
    <dbReference type="NCBI Taxonomy" id="2923436"/>
    <lineage>
        <taxon>Bacteria</taxon>
        <taxon>Pseudomonadati</taxon>
        <taxon>Bacteroidota</taxon>
        <taxon>Cytophagia</taxon>
        <taxon>Cytophagales</taxon>
        <taxon>Cyclobacteriaceae</taxon>
        <taxon>Belliella</taxon>
    </lineage>
</organism>
<dbReference type="PROSITE" id="PS00608">
    <property type="entry name" value="GLYCOSYL_HYDROL_F2_2"/>
    <property type="match status" value="1"/>
</dbReference>
<dbReference type="InterPro" id="IPR014718">
    <property type="entry name" value="GH-type_carb-bd"/>
</dbReference>
<dbReference type="GO" id="GO:0016787">
    <property type="term" value="F:hydrolase activity"/>
    <property type="evidence" value="ECO:0007669"/>
    <property type="project" value="UniProtKB-KW"/>
</dbReference>
<dbReference type="Pfam" id="PF02836">
    <property type="entry name" value="Glyco_hydro_2_C"/>
    <property type="match status" value="1"/>
</dbReference>
<comment type="subunit">
    <text evidence="4">Monomer.</text>
</comment>
<evidence type="ECO:0000256" key="2">
    <source>
        <dbReference type="ARBA" id="ARBA00001913"/>
    </source>
</evidence>
<dbReference type="InterPro" id="IPR036156">
    <property type="entry name" value="Beta-gal/glucu_dom_sf"/>
</dbReference>
<keyword evidence="8 9" id="KW-0326">Glycosidase</keyword>
<dbReference type="SUPFAM" id="SSF49785">
    <property type="entry name" value="Galactose-binding domain-like"/>
    <property type="match status" value="1"/>
</dbReference>
<dbReference type="InterPro" id="IPR017853">
    <property type="entry name" value="GH"/>
</dbReference>
<evidence type="ECO:0000259" key="12">
    <source>
        <dbReference type="Pfam" id="PF02837"/>
    </source>
</evidence>
<dbReference type="Pfam" id="PF00703">
    <property type="entry name" value="Glyco_hydro_2"/>
    <property type="match status" value="1"/>
</dbReference>
<evidence type="ECO:0000256" key="9">
    <source>
        <dbReference type="RuleBase" id="RU361154"/>
    </source>
</evidence>
<dbReference type="RefSeq" id="WP_241275377.1">
    <property type="nucleotide sequence ID" value="NZ_JAKZGS010000010.1"/>
</dbReference>
<evidence type="ECO:0000256" key="5">
    <source>
        <dbReference type="ARBA" id="ARBA00012756"/>
    </source>
</evidence>
<dbReference type="Gene3D" id="2.60.120.260">
    <property type="entry name" value="Galactose-binding domain-like"/>
    <property type="match status" value="1"/>
</dbReference>
<evidence type="ECO:0000256" key="8">
    <source>
        <dbReference type="ARBA" id="ARBA00023295"/>
    </source>
</evidence>
<dbReference type="EC" id="3.2.1.23" evidence="5 9"/>
<evidence type="ECO:0000256" key="6">
    <source>
        <dbReference type="ARBA" id="ARBA00022801"/>
    </source>
</evidence>
<dbReference type="PANTHER" id="PTHR46323">
    <property type="entry name" value="BETA-GALACTOSIDASE"/>
    <property type="match status" value="1"/>
</dbReference>
<dbReference type="PANTHER" id="PTHR46323:SF2">
    <property type="entry name" value="BETA-GALACTOSIDASE"/>
    <property type="match status" value="1"/>
</dbReference>
<dbReference type="EMBL" id="JAKZGS010000010">
    <property type="protein sequence ID" value="MCH7398879.1"/>
    <property type="molecule type" value="Genomic_DNA"/>
</dbReference>
<comment type="similarity">
    <text evidence="3 9">Belongs to the glycosyl hydrolase 2 family.</text>
</comment>
<dbReference type="InterPro" id="IPR008979">
    <property type="entry name" value="Galactose-bd-like_sf"/>
</dbReference>
<evidence type="ECO:0000313" key="14">
    <source>
        <dbReference type="Proteomes" id="UP001165488"/>
    </source>
</evidence>
<evidence type="ECO:0000313" key="13">
    <source>
        <dbReference type="EMBL" id="MCH7398879.1"/>
    </source>
</evidence>
<feature type="domain" description="Glycoside hydrolase family 2 catalytic" evidence="11">
    <location>
        <begin position="300"/>
        <end position="519"/>
    </location>
</feature>
<proteinExistence type="inferred from homology"/>
<dbReference type="Gene3D" id="2.70.98.10">
    <property type="match status" value="1"/>
</dbReference>
<evidence type="ECO:0000256" key="7">
    <source>
        <dbReference type="ARBA" id="ARBA00022837"/>
    </source>
</evidence>
<dbReference type="InterPro" id="IPR006102">
    <property type="entry name" value="Ig-like_GH2"/>
</dbReference>
<dbReference type="InterPro" id="IPR023232">
    <property type="entry name" value="Glyco_hydro_2_AS"/>
</dbReference>
<reference evidence="13" key="1">
    <citation type="submission" date="2022-03" db="EMBL/GenBank/DDBJ databases">
        <title>De novo assembled genomes of Belliella spp. (Cyclobacteriaceae) strains.</title>
        <authorList>
            <person name="Szabo A."/>
            <person name="Korponai K."/>
            <person name="Felfoldi T."/>
        </authorList>
    </citation>
    <scope>NUCLEOTIDE SEQUENCE</scope>
    <source>
        <strain evidence="13">DSM 107340</strain>
    </source>
</reference>
<dbReference type="SUPFAM" id="SSF74650">
    <property type="entry name" value="Galactose mutarotase-like"/>
    <property type="match status" value="1"/>
</dbReference>
<dbReference type="InterPro" id="IPR006101">
    <property type="entry name" value="Glyco_hydro_2"/>
</dbReference>
<accession>A0ABS9UQH7</accession>
<gene>
    <name evidence="13" type="ORF">MM236_12815</name>
</gene>
<evidence type="ECO:0000256" key="3">
    <source>
        <dbReference type="ARBA" id="ARBA00007401"/>
    </source>
</evidence>
<feature type="domain" description="Glycoside hydrolase family 2 immunoglobulin-like beta-sandwich" evidence="10">
    <location>
        <begin position="205"/>
        <end position="297"/>
    </location>
</feature>
<name>A0ABS9UQH7_9BACT</name>
<protein>
    <recommendedName>
        <fullName evidence="5 9">Beta-galactosidase</fullName>
        <ecNumber evidence="5 9">3.2.1.23</ecNumber>
    </recommendedName>
    <alternativeName>
        <fullName evidence="9">Lactase</fullName>
    </alternativeName>
</protein>
<evidence type="ECO:0000259" key="11">
    <source>
        <dbReference type="Pfam" id="PF02836"/>
    </source>
</evidence>
<dbReference type="PRINTS" id="PR00132">
    <property type="entry name" value="GLHYDRLASE2"/>
</dbReference>
<sequence>MSFRNRLKLLITSVIFIVTIAPTKGQQTEQFFLSGTDNENTETWEFFCSSGRNSGFWSTIEVPSHWEQQGFGAYNYGRDYVTYGRSHEFADETGFYKRTFTVPQNFKGKSLELVFEGSMTDTEVKINGQSIGPVHQGSFYRFTYDITDFVNLDKENLIEVKVSKMSSNNSVNRAERYADYWIFGGIYRPVYINAKPQKHISHHAVVAEANGNLEVHLELENVTDAQEIIATVSELNGKSIKEWKTKANSSGSLLIKNQFENIQTWNSEFPNLYLLKLSLKDKGNKTLHEVEERIGFRTIEIKEGDGIYVNGVKVKMKGINRHAFWPETGRSLNASLDLMDILLMKEMNMNSVRTAHYPPDKSFLHLCDSLGLYVMDELGGWQNAYDTESGKILVKEMVRRDVNHPSIIFWSNGNEGGTNKALDGDFDLYDPSKRPVIHAHHRPGNDFNGIDTDHYENYESLLKKFADSTLIYMPTEFLHAQDDGGGAAGLHDFWELMWASKMSGGGYLWVFSDEGLVRTDIGNKIDVNRVNAPDGLLGPHRQKEGSFYAAREIFSPVKIFMEKLPEDFNGEIEVENRFHFTNLSEVKFEAEWVKYRKPGDPISGHIVVDKSQIQSPNVKPSEKGKIKIANLKMMDAAEGLYLKAIDPHGKEIYTWSWRTDAFNDFFKVINSNPKEVRESDLTVTDSLSVLSAGGFTLTFDNANGTLSRIQKPSGMDLSFGNGPVFTYGDQKVSNIETTEDGESKSLTIQYDGHLKETKWTIHPSGWVELNYTYSLPEGEYDYPGISFDYPESNVISAKWLGKGPYRVWKNRNQGTIDVHQNLYNDTQTGSTPWDYPEFKGYFGDISWMEINTAQGKFYIVSENEGLNVRLFDFYGVSGPTSYPELPKGNISFLDGIPALGSKLALGITSNAAVYGPQGETNKMNGTYSRTLYFYFDIIQDQILSHDKTNRFPNED</sequence>
<dbReference type="InterPro" id="IPR023230">
    <property type="entry name" value="Glyco_hydro_2_CS"/>
</dbReference>